<keyword evidence="2" id="KW-1185">Reference proteome</keyword>
<dbReference type="PANTHER" id="PTHR48476:SF1">
    <property type="entry name" value="SHORT-CHAIN DEHYDROGENASE TIC 32, CHLOROPLASTIC-LIKE"/>
    <property type="match status" value="1"/>
</dbReference>
<accession>A0AAF0ZNY9</accession>
<reference evidence="1" key="1">
    <citation type="submission" date="2023-08" db="EMBL/GenBank/DDBJ databases">
        <title>A de novo genome assembly of Solanum verrucosum Schlechtendal, a Mexican diploid species geographically isolated from the other diploid A-genome species in potato relatives.</title>
        <authorList>
            <person name="Hosaka K."/>
        </authorList>
    </citation>
    <scope>NUCLEOTIDE SEQUENCE</scope>
    <source>
        <tissue evidence="1">Young leaves</tissue>
    </source>
</reference>
<dbReference type="AlphaFoldDB" id="A0AAF0ZNY9"/>
<evidence type="ECO:0000313" key="2">
    <source>
        <dbReference type="Proteomes" id="UP001234989"/>
    </source>
</evidence>
<name>A0AAF0ZNY9_SOLVR</name>
<sequence length="68" mass="7625">MTPLMRPSALLTRAATTCYVALHPSLKGVTGKYYYDCNEHKPSKLARDEALAKNHWDFSNLINASLKT</sequence>
<proteinExistence type="predicted"/>
<evidence type="ECO:0000313" key="1">
    <source>
        <dbReference type="EMBL" id="WMV44375.1"/>
    </source>
</evidence>
<dbReference type="EMBL" id="CP133620">
    <property type="protein sequence ID" value="WMV44375.1"/>
    <property type="molecule type" value="Genomic_DNA"/>
</dbReference>
<gene>
    <name evidence="1" type="ORF">MTR67_037760</name>
</gene>
<dbReference type="InterPro" id="IPR055280">
    <property type="entry name" value="TIC32"/>
</dbReference>
<protein>
    <submittedName>
        <fullName evidence="1">Uncharacterized protein</fullName>
    </submittedName>
</protein>
<organism evidence="1 2">
    <name type="scientific">Solanum verrucosum</name>
    <dbReference type="NCBI Taxonomy" id="315347"/>
    <lineage>
        <taxon>Eukaryota</taxon>
        <taxon>Viridiplantae</taxon>
        <taxon>Streptophyta</taxon>
        <taxon>Embryophyta</taxon>
        <taxon>Tracheophyta</taxon>
        <taxon>Spermatophyta</taxon>
        <taxon>Magnoliopsida</taxon>
        <taxon>eudicotyledons</taxon>
        <taxon>Gunneridae</taxon>
        <taxon>Pentapetalae</taxon>
        <taxon>asterids</taxon>
        <taxon>lamiids</taxon>
        <taxon>Solanales</taxon>
        <taxon>Solanaceae</taxon>
        <taxon>Solanoideae</taxon>
        <taxon>Solaneae</taxon>
        <taxon>Solanum</taxon>
    </lineage>
</organism>
<dbReference type="Proteomes" id="UP001234989">
    <property type="component" value="Chromosome 9"/>
</dbReference>
<dbReference type="PANTHER" id="PTHR48476">
    <property type="entry name" value="SHORT-CHAIN DEHYDROGENASE TIC 32, CHLOROPLASTIC-LIKE"/>
    <property type="match status" value="1"/>
</dbReference>